<evidence type="ECO:0000256" key="4">
    <source>
        <dbReference type="ARBA" id="ARBA00010617"/>
    </source>
</evidence>
<gene>
    <name evidence="14" type="ORF">P154DRAFT_320860</name>
</gene>
<evidence type="ECO:0000256" key="9">
    <source>
        <dbReference type="ARBA" id="ARBA00023002"/>
    </source>
</evidence>
<organism evidence="14 15">
    <name type="scientific">Amniculicola lignicola CBS 123094</name>
    <dbReference type="NCBI Taxonomy" id="1392246"/>
    <lineage>
        <taxon>Eukaryota</taxon>
        <taxon>Fungi</taxon>
        <taxon>Dikarya</taxon>
        <taxon>Ascomycota</taxon>
        <taxon>Pezizomycotina</taxon>
        <taxon>Dothideomycetes</taxon>
        <taxon>Pleosporomycetidae</taxon>
        <taxon>Pleosporales</taxon>
        <taxon>Amniculicolaceae</taxon>
        <taxon>Amniculicola</taxon>
    </lineage>
</organism>
<comment type="similarity">
    <text evidence="4">Belongs to the cytochrome P450 family.</text>
</comment>
<keyword evidence="9" id="KW-0560">Oxidoreductase</keyword>
<evidence type="ECO:0000256" key="13">
    <source>
        <dbReference type="PIRSR" id="PIRSR602403-1"/>
    </source>
</evidence>
<feature type="binding site" description="axial binding residue" evidence="13">
    <location>
        <position position="475"/>
    </location>
    <ligand>
        <name>heme</name>
        <dbReference type="ChEBI" id="CHEBI:30413"/>
    </ligand>
    <ligandPart>
        <name>Fe</name>
        <dbReference type="ChEBI" id="CHEBI:18248"/>
    </ligandPart>
</feature>
<keyword evidence="6" id="KW-0812">Transmembrane</keyword>
<evidence type="ECO:0000256" key="1">
    <source>
        <dbReference type="ARBA" id="ARBA00001971"/>
    </source>
</evidence>
<protein>
    <submittedName>
        <fullName evidence="14">Cytochrome P450</fullName>
    </submittedName>
</protein>
<keyword evidence="10 13" id="KW-0408">Iron</keyword>
<dbReference type="Gene3D" id="1.10.630.10">
    <property type="entry name" value="Cytochrome P450"/>
    <property type="match status" value="1"/>
</dbReference>
<dbReference type="GO" id="GO:0016705">
    <property type="term" value="F:oxidoreductase activity, acting on paired donors, with incorporation or reduction of molecular oxygen"/>
    <property type="evidence" value="ECO:0007669"/>
    <property type="project" value="InterPro"/>
</dbReference>
<reference evidence="14" key="1">
    <citation type="journal article" date="2020" name="Stud. Mycol.">
        <title>101 Dothideomycetes genomes: a test case for predicting lifestyles and emergence of pathogens.</title>
        <authorList>
            <person name="Haridas S."/>
            <person name="Albert R."/>
            <person name="Binder M."/>
            <person name="Bloem J."/>
            <person name="Labutti K."/>
            <person name="Salamov A."/>
            <person name="Andreopoulos B."/>
            <person name="Baker S."/>
            <person name="Barry K."/>
            <person name="Bills G."/>
            <person name="Bluhm B."/>
            <person name="Cannon C."/>
            <person name="Castanera R."/>
            <person name="Culley D."/>
            <person name="Daum C."/>
            <person name="Ezra D."/>
            <person name="Gonzalez J."/>
            <person name="Henrissat B."/>
            <person name="Kuo A."/>
            <person name="Liang C."/>
            <person name="Lipzen A."/>
            <person name="Lutzoni F."/>
            <person name="Magnuson J."/>
            <person name="Mondo S."/>
            <person name="Nolan M."/>
            <person name="Ohm R."/>
            <person name="Pangilinan J."/>
            <person name="Park H.-J."/>
            <person name="Ramirez L."/>
            <person name="Alfaro M."/>
            <person name="Sun H."/>
            <person name="Tritt A."/>
            <person name="Yoshinaga Y."/>
            <person name="Zwiers L.-H."/>
            <person name="Turgeon B."/>
            <person name="Goodwin S."/>
            <person name="Spatafora J."/>
            <person name="Crous P."/>
            <person name="Grigoriev I."/>
        </authorList>
    </citation>
    <scope>NUCLEOTIDE SEQUENCE</scope>
    <source>
        <strain evidence="14">CBS 123094</strain>
    </source>
</reference>
<dbReference type="InterPro" id="IPR002403">
    <property type="entry name" value="Cyt_P450_E_grp-IV"/>
</dbReference>
<evidence type="ECO:0000256" key="3">
    <source>
        <dbReference type="ARBA" id="ARBA00004685"/>
    </source>
</evidence>
<dbReference type="PRINTS" id="PR00465">
    <property type="entry name" value="EP450IV"/>
</dbReference>
<evidence type="ECO:0000256" key="2">
    <source>
        <dbReference type="ARBA" id="ARBA00004370"/>
    </source>
</evidence>
<evidence type="ECO:0000256" key="7">
    <source>
        <dbReference type="ARBA" id="ARBA00022723"/>
    </source>
</evidence>
<keyword evidence="8" id="KW-1133">Transmembrane helix</keyword>
<evidence type="ECO:0000256" key="8">
    <source>
        <dbReference type="ARBA" id="ARBA00022989"/>
    </source>
</evidence>
<comment type="pathway">
    <text evidence="3">Mycotoxin biosynthesis.</text>
</comment>
<keyword evidence="15" id="KW-1185">Reference proteome</keyword>
<sequence>MKVLTFNESARVAVALCSASVVTAITTALTTKTLSGYSFLIHVLTWPIRYITQRISAWIFLFNGPQMIQSAFDKAGGKPFELFAPDIRCVFISSSDQIKELDSAPDTVLSLQAASKQMLQPKYSMHGFNWFDRRGTEGVGFIRALRTLLTNHLPAIMPDLRIVLTTKLRSLVSAHRQKFSSGKEASELAIYPMIVQLVVLANSLSFFGSDLAKNEKFMTAALSYVEETILVAEIIRLLPRFLHPLAGKLLRGFATSQAAIYDALMVTAEERVRERDLGHRGKKYNDCIQWIMETSPKANPWSAQRVVFELIAIWFGSVHAMSTTITFCIEDLCLHPEYAAPLRHELQSLQYADFETKARGLPLLDSFIKESARLTPVESLSTRRQALQPFTLADGTHLNVGDWACTPVRALMQDPRHYPSALSFHGFRFVEPSYLDSLPSEYPPSSTQQVLQPEPSKLTDVGGSFHVWGTGRMACPGRFYAAAIMKIIVAQVVLDYEVELVDPEKGRWWQWRSTVLPRESTMVRFTERERC</sequence>
<evidence type="ECO:0000256" key="10">
    <source>
        <dbReference type="ARBA" id="ARBA00023004"/>
    </source>
</evidence>
<dbReference type="OrthoDB" id="1844152at2759"/>
<dbReference type="GO" id="GO:0016020">
    <property type="term" value="C:membrane"/>
    <property type="evidence" value="ECO:0007669"/>
    <property type="project" value="UniProtKB-SubCell"/>
</dbReference>
<comment type="subcellular location">
    <subcellularLocation>
        <location evidence="2">Membrane</location>
    </subcellularLocation>
</comment>
<dbReference type="Proteomes" id="UP000799779">
    <property type="component" value="Unassembled WGS sequence"/>
</dbReference>
<dbReference type="PANTHER" id="PTHR46206:SF5">
    <property type="entry name" value="P450, PUTATIVE (EUROFUNG)-RELATED"/>
    <property type="match status" value="1"/>
</dbReference>
<comment type="cofactor">
    <cofactor evidence="1 13">
        <name>heme</name>
        <dbReference type="ChEBI" id="CHEBI:30413"/>
    </cofactor>
</comment>
<keyword evidence="12" id="KW-0472">Membrane</keyword>
<name>A0A6A5W698_9PLEO</name>
<dbReference type="AlphaFoldDB" id="A0A6A5W698"/>
<keyword evidence="7 13" id="KW-0479">Metal-binding</keyword>
<proteinExistence type="inferred from homology"/>
<keyword evidence="11" id="KW-0503">Monooxygenase</keyword>
<dbReference type="GO" id="GO:0005506">
    <property type="term" value="F:iron ion binding"/>
    <property type="evidence" value="ECO:0007669"/>
    <property type="project" value="InterPro"/>
</dbReference>
<evidence type="ECO:0000313" key="15">
    <source>
        <dbReference type="Proteomes" id="UP000799779"/>
    </source>
</evidence>
<dbReference type="InterPro" id="IPR001128">
    <property type="entry name" value="Cyt_P450"/>
</dbReference>
<dbReference type="PANTHER" id="PTHR46206">
    <property type="entry name" value="CYTOCHROME P450"/>
    <property type="match status" value="1"/>
</dbReference>
<accession>A0A6A5W698</accession>
<evidence type="ECO:0000256" key="11">
    <source>
        <dbReference type="ARBA" id="ARBA00023033"/>
    </source>
</evidence>
<keyword evidence="5 13" id="KW-0349">Heme</keyword>
<dbReference type="SUPFAM" id="SSF48264">
    <property type="entry name" value="Cytochrome P450"/>
    <property type="match status" value="1"/>
</dbReference>
<dbReference type="Pfam" id="PF00067">
    <property type="entry name" value="p450"/>
    <property type="match status" value="1"/>
</dbReference>
<evidence type="ECO:0000256" key="5">
    <source>
        <dbReference type="ARBA" id="ARBA00022617"/>
    </source>
</evidence>
<dbReference type="InterPro" id="IPR036396">
    <property type="entry name" value="Cyt_P450_sf"/>
</dbReference>
<evidence type="ECO:0000256" key="12">
    <source>
        <dbReference type="ARBA" id="ARBA00023136"/>
    </source>
</evidence>
<evidence type="ECO:0000313" key="14">
    <source>
        <dbReference type="EMBL" id="KAF1996339.1"/>
    </source>
</evidence>
<evidence type="ECO:0000256" key="6">
    <source>
        <dbReference type="ARBA" id="ARBA00022692"/>
    </source>
</evidence>
<dbReference type="EMBL" id="ML977626">
    <property type="protein sequence ID" value="KAF1996339.1"/>
    <property type="molecule type" value="Genomic_DNA"/>
</dbReference>
<dbReference type="GO" id="GO:0004497">
    <property type="term" value="F:monooxygenase activity"/>
    <property type="evidence" value="ECO:0007669"/>
    <property type="project" value="UniProtKB-KW"/>
</dbReference>
<dbReference type="CDD" id="cd11041">
    <property type="entry name" value="CYP503A1-like"/>
    <property type="match status" value="1"/>
</dbReference>
<dbReference type="GO" id="GO:0020037">
    <property type="term" value="F:heme binding"/>
    <property type="evidence" value="ECO:0007669"/>
    <property type="project" value="InterPro"/>
</dbReference>